<dbReference type="Pfam" id="PF00092">
    <property type="entry name" value="VWA"/>
    <property type="match status" value="1"/>
</dbReference>
<dbReference type="InterPro" id="IPR036465">
    <property type="entry name" value="vWFA_dom_sf"/>
</dbReference>
<sequence length="715" mass="76792">MNGFKRIWVAAALLLISWQVCAQDPALSLPGNADVRIVVDISGSMKETDPQNLRRPAVRLLARTLPEGASAGLWTFGQYVNMLVPYGVVDQSWRDAAIERSEQINSVALHTNLGLAMEKAANDWLSGGTLENTHLIVLSDGKVDVPGGDDASQAEEKRIVDSLLPALKDKGATIHTVGLSEKADIRFLRNLARETGGSFQLAQSAEALNLAFANALNTAVPQEQVPIEGDGFAVDDGISEFTALIFSGQDASGEEPLALAQPGGEPFTRESAPENVRWASEPGYDLITVTEPVSGRWRIIGDLGQGSRVTVVSDLRMAVNPIPAEFTEEQPLVIEVAFFEEAEKITGSDFLSVMDVSLSITASDGRQGTKVLSPDTPPEDGVYRDTVPRLPAPGRYQVDVVADGGTFSRKFSAMTTFTVPGEEPPLEVVTEPMVPDLSEQAEPLPDFDGGANSSEPEPPAEAEPPVEVPVQESEPEPVPEPAPVVEPEPEAPVEQPIAETEPEKGTLLGIPVWAWGAGAALLVAIVGLGLFAWRQKKARAEQEQAAAAERETLEDLAEESEEPPVVEPEPPAAAASESVEAEAEPEPAPEKEPELASAEEPEPEPEDIPELSQADSEPDEIPDEAVPEVTEELPSAELEPEEDDIPLADDTVGAEAEPDPSEADEISESEFDIDEDEFGLEDFDLSEFDDLPDYNEESPEDEKSKPADKKENPKK</sequence>
<feature type="compositionally biased region" description="Pro residues" evidence="1">
    <location>
        <begin position="476"/>
        <end position="486"/>
    </location>
</feature>
<evidence type="ECO:0000256" key="3">
    <source>
        <dbReference type="SAM" id="SignalP"/>
    </source>
</evidence>
<evidence type="ECO:0000313" key="5">
    <source>
        <dbReference type="EMBL" id="RBP71930.1"/>
    </source>
</evidence>
<dbReference type="CDD" id="cd00198">
    <property type="entry name" value="vWFA"/>
    <property type="match status" value="1"/>
</dbReference>
<dbReference type="AlphaFoldDB" id="A0A368UVQ8"/>
<feature type="chain" id="PRO_5016977679" evidence="3">
    <location>
        <begin position="23"/>
        <end position="715"/>
    </location>
</feature>
<feature type="transmembrane region" description="Helical" evidence="2">
    <location>
        <begin position="512"/>
        <end position="533"/>
    </location>
</feature>
<feature type="compositionally biased region" description="Basic and acidic residues" evidence="1">
    <location>
        <begin position="538"/>
        <end position="553"/>
    </location>
</feature>
<feature type="compositionally biased region" description="Basic and acidic residues" evidence="1">
    <location>
        <begin position="701"/>
        <end position="715"/>
    </location>
</feature>
<dbReference type="EMBL" id="QNSA01000008">
    <property type="protein sequence ID" value="RBP71930.1"/>
    <property type="molecule type" value="Genomic_DNA"/>
</dbReference>
<keyword evidence="2" id="KW-1133">Transmembrane helix</keyword>
<feature type="signal peptide" evidence="3">
    <location>
        <begin position="1"/>
        <end position="22"/>
    </location>
</feature>
<feature type="compositionally biased region" description="Low complexity" evidence="1">
    <location>
        <begin position="463"/>
        <end position="472"/>
    </location>
</feature>
<evidence type="ECO:0000256" key="2">
    <source>
        <dbReference type="SAM" id="Phobius"/>
    </source>
</evidence>
<evidence type="ECO:0000313" key="7">
    <source>
        <dbReference type="Proteomes" id="UP000252795"/>
    </source>
</evidence>
<keyword evidence="2" id="KW-0812">Transmembrane</keyword>
<dbReference type="Proteomes" id="UP000252795">
    <property type="component" value="Unassembled WGS sequence"/>
</dbReference>
<comment type="caution">
    <text evidence="6">The sequence shown here is derived from an EMBL/GenBank/DDBJ whole genome shotgun (WGS) entry which is preliminary data.</text>
</comment>
<feature type="region of interest" description="Disordered" evidence="1">
    <location>
        <begin position="438"/>
        <end position="500"/>
    </location>
</feature>
<gene>
    <name evidence="6" type="ORF">DET51_108174</name>
    <name evidence="5" type="ORF">DET64_108175</name>
</gene>
<feature type="region of interest" description="Disordered" evidence="1">
    <location>
        <begin position="364"/>
        <end position="383"/>
    </location>
</feature>
<keyword evidence="8" id="KW-1185">Reference proteome</keyword>
<feature type="domain" description="VWFA" evidence="4">
    <location>
        <begin position="34"/>
        <end position="216"/>
    </location>
</feature>
<name>A0A368UVQ8_MARNT</name>
<evidence type="ECO:0000313" key="8">
    <source>
        <dbReference type="Proteomes" id="UP000253065"/>
    </source>
</evidence>
<dbReference type="Gene3D" id="3.40.50.410">
    <property type="entry name" value="von Willebrand factor, type A domain"/>
    <property type="match status" value="1"/>
</dbReference>
<keyword evidence="2" id="KW-0472">Membrane</keyword>
<evidence type="ECO:0000259" key="4">
    <source>
        <dbReference type="PROSITE" id="PS50234"/>
    </source>
</evidence>
<accession>A0A368UVQ8</accession>
<feature type="compositionally biased region" description="Acidic residues" evidence="1">
    <location>
        <begin position="656"/>
        <end position="700"/>
    </location>
</feature>
<feature type="compositionally biased region" description="Acidic residues" evidence="1">
    <location>
        <begin position="554"/>
        <end position="564"/>
    </location>
</feature>
<dbReference type="SUPFAM" id="SSF53300">
    <property type="entry name" value="vWA-like"/>
    <property type="match status" value="1"/>
</dbReference>
<keyword evidence="3" id="KW-0732">Signal</keyword>
<proteinExistence type="predicted"/>
<organism evidence="6 7">
    <name type="scientific">Marinobacter nauticus</name>
    <name type="common">Marinobacter hydrocarbonoclasticus</name>
    <name type="synonym">Marinobacter aquaeolei</name>
    <dbReference type="NCBI Taxonomy" id="2743"/>
    <lineage>
        <taxon>Bacteria</taxon>
        <taxon>Pseudomonadati</taxon>
        <taxon>Pseudomonadota</taxon>
        <taxon>Gammaproteobacteria</taxon>
        <taxon>Pseudomonadales</taxon>
        <taxon>Marinobacteraceae</taxon>
        <taxon>Marinobacter</taxon>
    </lineage>
</organism>
<reference evidence="6 7" key="1">
    <citation type="submission" date="2018-07" db="EMBL/GenBank/DDBJ databases">
        <title>Freshwater and sediment microbial communities from various areas in North America, analyzing microbe dynamics in response to fracking.</title>
        <authorList>
            <person name="Lamendella R."/>
        </authorList>
    </citation>
    <scope>NUCLEOTIDE SEQUENCE [LARGE SCALE GENOMIC DNA]</scope>
    <source>
        <strain evidence="6 7">114E</strain>
        <strain evidence="5 8">114E_o</strain>
    </source>
</reference>
<feature type="compositionally biased region" description="Acidic residues" evidence="1">
    <location>
        <begin position="616"/>
        <end position="631"/>
    </location>
</feature>
<feature type="region of interest" description="Disordered" evidence="1">
    <location>
        <begin position="535"/>
        <end position="715"/>
    </location>
</feature>
<dbReference type="Proteomes" id="UP000253065">
    <property type="component" value="Unassembled WGS sequence"/>
</dbReference>
<dbReference type="EMBL" id="QPJB01000008">
    <property type="protein sequence ID" value="RCW32948.1"/>
    <property type="molecule type" value="Genomic_DNA"/>
</dbReference>
<dbReference type="SMART" id="SM00327">
    <property type="entry name" value="VWA"/>
    <property type="match status" value="1"/>
</dbReference>
<feature type="compositionally biased region" description="Acidic residues" evidence="1">
    <location>
        <begin position="597"/>
        <end position="609"/>
    </location>
</feature>
<dbReference type="PROSITE" id="PS50234">
    <property type="entry name" value="VWFA"/>
    <property type="match status" value="1"/>
</dbReference>
<dbReference type="InterPro" id="IPR002035">
    <property type="entry name" value="VWF_A"/>
</dbReference>
<dbReference type="RefSeq" id="WP_113880157.1">
    <property type="nucleotide sequence ID" value="NZ_QNSA01000008.1"/>
</dbReference>
<protein>
    <submittedName>
        <fullName evidence="6">Uncharacterized protein (TIGR03503 family)</fullName>
    </submittedName>
</protein>
<feature type="compositionally biased region" description="Acidic residues" evidence="1">
    <location>
        <begin position="638"/>
        <end position="647"/>
    </location>
</feature>
<evidence type="ECO:0000313" key="6">
    <source>
        <dbReference type="EMBL" id="RCW32948.1"/>
    </source>
</evidence>
<evidence type="ECO:0000256" key="1">
    <source>
        <dbReference type="SAM" id="MobiDB-lite"/>
    </source>
</evidence>